<dbReference type="RefSeq" id="WP_183499930.1">
    <property type="nucleotide sequence ID" value="NZ_BAABCO010000004.1"/>
</dbReference>
<evidence type="ECO:0000256" key="3">
    <source>
        <dbReference type="ARBA" id="ARBA00022989"/>
    </source>
</evidence>
<keyword evidence="7" id="KW-1185">Reference proteome</keyword>
<dbReference type="AlphaFoldDB" id="A0AA40SQI0"/>
<organism evidence="6 7">
    <name type="scientific">Microbacterium invictum</name>
    <dbReference type="NCBI Taxonomy" id="515415"/>
    <lineage>
        <taxon>Bacteria</taxon>
        <taxon>Bacillati</taxon>
        <taxon>Actinomycetota</taxon>
        <taxon>Actinomycetes</taxon>
        <taxon>Micrococcales</taxon>
        <taxon>Microbacteriaceae</taxon>
        <taxon>Microbacterium</taxon>
    </lineage>
</organism>
<evidence type="ECO:0000313" key="7">
    <source>
        <dbReference type="Proteomes" id="UP000549113"/>
    </source>
</evidence>
<evidence type="ECO:0000313" key="6">
    <source>
        <dbReference type="EMBL" id="MBB4140397.1"/>
    </source>
</evidence>
<dbReference type="GO" id="GO:0005886">
    <property type="term" value="C:plasma membrane"/>
    <property type="evidence" value="ECO:0007669"/>
    <property type="project" value="TreeGrafter"/>
</dbReference>
<feature type="transmembrane region" description="Helical" evidence="5">
    <location>
        <begin position="109"/>
        <end position="136"/>
    </location>
</feature>
<dbReference type="Proteomes" id="UP000549113">
    <property type="component" value="Unassembled WGS sequence"/>
</dbReference>
<dbReference type="CDD" id="cd16914">
    <property type="entry name" value="EcfT"/>
    <property type="match status" value="1"/>
</dbReference>
<keyword evidence="2 5" id="KW-0812">Transmembrane</keyword>
<evidence type="ECO:0000256" key="2">
    <source>
        <dbReference type="ARBA" id="ARBA00022692"/>
    </source>
</evidence>
<proteinExistence type="predicted"/>
<sequence length="269" mass="28993">MTSVLDPYATAPAPGRFLTGLNPLAKLAAPLPVIVLLVFVRDLATPLAFIALSYLLLLVGAPLGRMVWLLLGVALPAAALVIGLGMSLWADPAGVEHTVPLLSIGSWTLYSGAIQIGLATGLRLAAIFALALIAGLTTTGPDLVRSTVQQLRVPYRIGYTALAAFRFVPRFGFELEVIRQAHRVRGSHGGRGPFAAIARWWGYIVPLLAGAIRHAERVALAMDARAFGAYADRTERYIVPWRIRDTVFVFAFWVASAGILIAFFPWVLP</sequence>
<evidence type="ECO:0000256" key="5">
    <source>
        <dbReference type="SAM" id="Phobius"/>
    </source>
</evidence>
<comment type="subcellular location">
    <subcellularLocation>
        <location evidence="1">Membrane</location>
        <topology evidence="1">Multi-pass membrane protein</topology>
    </subcellularLocation>
</comment>
<feature type="transmembrane region" description="Helical" evidence="5">
    <location>
        <begin position="246"/>
        <end position="268"/>
    </location>
</feature>
<keyword evidence="4 5" id="KW-0472">Membrane</keyword>
<keyword evidence="3 5" id="KW-1133">Transmembrane helix</keyword>
<accession>A0AA40SQI0</accession>
<evidence type="ECO:0000256" key="4">
    <source>
        <dbReference type="ARBA" id="ARBA00023136"/>
    </source>
</evidence>
<evidence type="ECO:0000256" key="1">
    <source>
        <dbReference type="ARBA" id="ARBA00004141"/>
    </source>
</evidence>
<feature type="transmembrane region" description="Helical" evidence="5">
    <location>
        <begin position="33"/>
        <end position="59"/>
    </location>
</feature>
<dbReference type="Pfam" id="PF02361">
    <property type="entry name" value="CbiQ"/>
    <property type="match status" value="1"/>
</dbReference>
<dbReference type="InterPro" id="IPR003339">
    <property type="entry name" value="ABC/ECF_trnsptr_transmembrane"/>
</dbReference>
<dbReference type="PANTHER" id="PTHR33514">
    <property type="entry name" value="PROTEIN ABCI12, CHLOROPLASTIC"/>
    <property type="match status" value="1"/>
</dbReference>
<name>A0AA40SQI0_9MICO</name>
<reference evidence="6 7" key="1">
    <citation type="submission" date="2020-08" db="EMBL/GenBank/DDBJ databases">
        <title>Sequencing the genomes of 1000 actinobacteria strains.</title>
        <authorList>
            <person name="Klenk H.-P."/>
        </authorList>
    </citation>
    <scope>NUCLEOTIDE SEQUENCE [LARGE SCALE GENOMIC DNA]</scope>
    <source>
        <strain evidence="6 7">DSM 19600</strain>
    </source>
</reference>
<gene>
    <name evidence="6" type="ORF">BKA10_002191</name>
</gene>
<feature type="transmembrane region" description="Helical" evidence="5">
    <location>
        <begin position="66"/>
        <end position="89"/>
    </location>
</feature>
<protein>
    <submittedName>
        <fullName evidence="6">Energy-coupling factor transport system permease protein</fullName>
    </submittedName>
</protein>
<dbReference type="EMBL" id="JACIFH010000001">
    <property type="protein sequence ID" value="MBB4140397.1"/>
    <property type="molecule type" value="Genomic_DNA"/>
</dbReference>
<comment type="caution">
    <text evidence="6">The sequence shown here is derived from an EMBL/GenBank/DDBJ whole genome shotgun (WGS) entry which is preliminary data.</text>
</comment>
<dbReference type="PANTHER" id="PTHR33514:SF13">
    <property type="entry name" value="PROTEIN ABCI12, CHLOROPLASTIC"/>
    <property type="match status" value="1"/>
</dbReference>